<feature type="compositionally biased region" description="Basic and acidic residues" evidence="1">
    <location>
        <begin position="12"/>
        <end position="25"/>
    </location>
</feature>
<feature type="region of interest" description="Disordered" evidence="1">
    <location>
        <begin position="1"/>
        <end position="25"/>
    </location>
</feature>
<comment type="caution">
    <text evidence="2">The sequence shown here is derived from an EMBL/GenBank/DDBJ whole genome shotgun (WGS) entry which is preliminary data.</text>
</comment>
<gene>
    <name evidence="2" type="ORF">GGP82_002919</name>
</gene>
<sequence length="56" mass="6805">MKPPPLNYFSMPDKEQSEKRNEHSGRLLTEEEWTELMNKHDRLNQYAKKRRDQSGE</sequence>
<dbReference type="EMBL" id="JANTYZ010000011">
    <property type="protein sequence ID" value="MCS3866346.1"/>
    <property type="molecule type" value="Genomic_DNA"/>
</dbReference>
<accession>A0A9X2U3S8</accession>
<reference evidence="2" key="1">
    <citation type="submission" date="2022-08" db="EMBL/GenBank/DDBJ databases">
        <title>Genomic Encyclopedia of Type Strains, Phase V (KMG-V): Genome sequencing to study the core and pangenomes of soil and plant-associated prokaryotes.</title>
        <authorList>
            <person name="Whitman W."/>
        </authorList>
    </citation>
    <scope>NUCLEOTIDE SEQUENCE</scope>
    <source>
        <strain evidence="2">SP2016B</strain>
    </source>
</reference>
<evidence type="ECO:0000313" key="3">
    <source>
        <dbReference type="Proteomes" id="UP001155034"/>
    </source>
</evidence>
<dbReference type="RefSeq" id="WP_259084016.1">
    <property type="nucleotide sequence ID" value="NZ_JANTYZ010000011.1"/>
</dbReference>
<name>A0A9X2U3S8_9BACT</name>
<evidence type="ECO:0000313" key="2">
    <source>
        <dbReference type="EMBL" id="MCS3866346.1"/>
    </source>
</evidence>
<protein>
    <submittedName>
        <fullName evidence="2">Uncharacterized protein</fullName>
    </submittedName>
</protein>
<evidence type="ECO:0000256" key="1">
    <source>
        <dbReference type="SAM" id="MobiDB-lite"/>
    </source>
</evidence>
<dbReference type="AlphaFoldDB" id="A0A9X2U3S8"/>
<dbReference type="Proteomes" id="UP001155034">
    <property type="component" value="Unassembled WGS sequence"/>
</dbReference>
<organism evidence="2 3">
    <name type="scientific">Salinibacter ruber</name>
    <dbReference type="NCBI Taxonomy" id="146919"/>
    <lineage>
        <taxon>Bacteria</taxon>
        <taxon>Pseudomonadati</taxon>
        <taxon>Rhodothermota</taxon>
        <taxon>Rhodothermia</taxon>
        <taxon>Rhodothermales</taxon>
        <taxon>Salinibacteraceae</taxon>
        <taxon>Salinibacter</taxon>
    </lineage>
</organism>
<proteinExistence type="predicted"/>